<comment type="caution">
    <text evidence="1">The sequence shown here is derived from an EMBL/GenBank/DDBJ whole genome shotgun (WGS) entry which is preliminary data.</text>
</comment>
<reference evidence="1 2" key="1">
    <citation type="submission" date="2023-12" db="EMBL/GenBank/DDBJ databases">
        <title>A high-quality genome assembly for Dillenia turbinata (Dilleniales).</title>
        <authorList>
            <person name="Chanderbali A."/>
        </authorList>
    </citation>
    <scope>NUCLEOTIDE SEQUENCE [LARGE SCALE GENOMIC DNA]</scope>
    <source>
        <strain evidence="1">LSX21</strain>
        <tissue evidence="1">Leaf</tissue>
    </source>
</reference>
<gene>
    <name evidence="1" type="ORF">RJ641_032940</name>
</gene>
<dbReference type="AlphaFoldDB" id="A0AAN8ZIW8"/>
<protein>
    <submittedName>
        <fullName evidence="1">Uncharacterized protein</fullName>
    </submittedName>
</protein>
<name>A0AAN8ZIW8_9MAGN</name>
<organism evidence="1 2">
    <name type="scientific">Dillenia turbinata</name>
    <dbReference type="NCBI Taxonomy" id="194707"/>
    <lineage>
        <taxon>Eukaryota</taxon>
        <taxon>Viridiplantae</taxon>
        <taxon>Streptophyta</taxon>
        <taxon>Embryophyta</taxon>
        <taxon>Tracheophyta</taxon>
        <taxon>Spermatophyta</taxon>
        <taxon>Magnoliopsida</taxon>
        <taxon>eudicotyledons</taxon>
        <taxon>Gunneridae</taxon>
        <taxon>Pentapetalae</taxon>
        <taxon>Dilleniales</taxon>
        <taxon>Dilleniaceae</taxon>
        <taxon>Dillenia</taxon>
    </lineage>
</organism>
<sequence length="73" mass="8077">MFGFYGDGEGDEIEEDYQGVRGNLGLRGLLSGLSLGGGRVEKAKRPTRLLERAYWSLNEFLSLKARPSSVVWA</sequence>
<dbReference type="Proteomes" id="UP001370490">
    <property type="component" value="Unassembled WGS sequence"/>
</dbReference>
<accession>A0AAN8ZIW8</accession>
<proteinExistence type="predicted"/>
<dbReference type="EMBL" id="JBAMMX010000007">
    <property type="protein sequence ID" value="KAK6935910.1"/>
    <property type="molecule type" value="Genomic_DNA"/>
</dbReference>
<keyword evidence="2" id="KW-1185">Reference proteome</keyword>
<evidence type="ECO:0000313" key="1">
    <source>
        <dbReference type="EMBL" id="KAK6935910.1"/>
    </source>
</evidence>
<evidence type="ECO:0000313" key="2">
    <source>
        <dbReference type="Proteomes" id="UP001370490"/>
    </source>
</evidence>